<organism evidence="1">
    <name type="scientific">Harvfovirus sp</name>
    <dbReference type="NCBI Taxonomy" id="2487768"/>
    <lineage>
        <taxon>Viruses</taxon>
        <taxon>Varidnaviria</taxon>
        <taxon>Bamfordvirae</taxon>
        <taxon>Nucleocytoviricota</taxon>
        <taxon>Megaviricetes</taxon>
        <taxon>Imitervirales</taxon>
        <taxon>Mimiviridae</taxon>
        <taxon>Klosneuvirinae</taxon>
    </lineage>
</organism>
<sequence>MSENCDVDDTTLDIEYILSELDVQIEKYLEDIDRLWNGVILEYKNNMHFGILLDKLNDREKFYELMIRNPTFVLLVNNRRKLGRLR</sequence>
<dbReference type="EMBL" id="MK072300">
    <property type="protein sequence ID" value="AYV81750.1"/>
    <property type="molecule type" value="Genomic_DNA"/>
</dbReference>
<reference evidence="1" key="1">
    <citation type="submission" date="2018-10" db="EMBL/GenBank/DDBJ databases">
        <title>Hidden diversity of soil giant viruses.</title>
        <authorList>
            <person name="Schulz F."/>
            <person name="Alteio L."/>
            <person name="Goudeau D."/>
            <person name="Ryan E.M."/>
            <person name="Malmstrom R.R."/>
            <person name="Blanchard J."/>
            <person name="Woyke T."/>
        </authorList>
    </citation>
    <scope>NUCLEOTIDE SEQUENCE</scope>
    <source>
        <strain evidence="1">HAV1</strain>
    </source>
</reference>
<accession>A0A3G5A3J5</accession>
<gene>
    <name evidence="1" type="ORF">Harvfovirus58_8</name>
</gene>
<name>A0A3G5A3J5_9VIRU</name>
<evidence type="ECO:0000313" key="1">
    <source>
        <dbReference type="EMBL" id="AYV81750.1"/>
    </source>
</evidence>
<proteinExistence type="predicted"/>
<protein>
    <submittedName>
        <fullName evidence="1">Uncharacterized protein</fullName>
    </submittedName>
</protein>